<dbReference type="GO" id="GO:0017056">
    <property type="term" value="F:structural constituent of nuclear pore"/>
    <property type="evidence" value="ECO:0007669"/>
    <property type="project" value="InterPro"/>
</dbReference>
<evidence type="ECO:0000256" key="4">
    <source>
        <dbReference type="ARBA" id="ARBA00022927"/>
    </source>
</evidence>
<organism evidence="8 9">
    <name type="scientific">Grifola frondosa</name>
    <name type="common">Maitake</name>
    <name type="synonym">Polyporus frondosus</name>
    <dbReference type="NCBI Taxonomy" id="5627"/>
    <lineage>
        <taxon>Eukaryota</taxon>
        <taxon>Fungi</taxon>
        <taxon>Dikarya</taxon>
        <taxon>Basidiomycota</taxon>
        <taxon>Agaricomycotina</taxon>
        <taxon>Agaricomycetes</taxon>
        <taxon>Polyporales</taxon>
        <taxon>Grifolaceae</taxon>
        <taxon>Grifola</taxon>
    </lineage>
</organism>
<evidence type="ECO:0000256" key="6">
    <source>
        <dbReference type="ARBA" id="ARBA00023242"/>
    </source>
</evidence>
<dbReference type="InterPro" id="IPR037624">
    <property type="entry name" value="Nup133-like"/>
</dbReference>
<dbReference type="GO" id="GO:0006606">
    <property type="term" value="P:protein import into nucleus"/>
    <property type="evidence" value="ECO:0007669"/>
    <property type="project" value="TreeGrafter"/>
</dbReference>
<dbReference type="AlphaFoldDB" id="A0A1C7MF64"/>
<name>A0A1C7MF64_GRIFR</name>
<keyword evidence="3" id="KW-0509">mRNA transport</keyword>
<dbReference type="OMA" id="QSHAYEY"/>
<keyword evidence="4" id="KW-0653">Protein transport</keyword>
<keyword evidence="6" id="KW-0539">Nucleus</keyword>
<keyword evidence="9" id="KW-1185">Reference proteome</keyword>
<evidence type="ECO:0000313" key="8">
    <source>
        <dbReference type="EMBL" id="OBZ75079.1"/>
    </source>
</evidence>
<protein>
    <recommendedName>
        <fullName evidence="7">Nucleoporin Nup133/Nup155-like C-terminal domain-containing protein</fullName>
    </recommendedName>
</protein>
<keyword evidence="5" id="KW-0811">Translocation</keyword>
<dbReference type="Gene3D" id="1.20.58.1380">
    <property type="match status" value="1"/>
</dbReference>
<evidence type="ECO:0000256" key="5">
    <source>
        <dbReference type="ARBA" id="ARBA00023010"/>
    </source>
</evidence>
<evidence type="ECO:0000259" key="7">
    <source>
        <dbReference type="Pfam" id="PF03177"/>
    </source>
</evidence>
<reference evidence="8 9" key="1">
    <citation type="submission" date="2016-03" db="EMBL/GenBank/DDBJ databases">
        <title>Whole genome sequencing of Grifola frondosa 9006-11.</title>
        <authorList>
            <person name="Min B."/>
            <person name="Park H."/>
            <person name="Kim J.-G."/>
            <person name="Cho H."/>
            <person name="Oh Y.-L."/>
            <person name="Kong W.-S."/>
            <person name="Choi I.-G."/>
        </authorList>
    </citation>
    <scope>NUCLEOTIDE SEQUENCE [LARGE SCALE GENOMIC DNA]</scope>
    <source>
        <strain evidence="8 9">9006-11</strain>
    </source>
</reference>
<dbReference type="PANTHER" id="PTHR13405">
    <property type="entry name" value="NUCLEAR PORE COMPLEX PROTEIN NUP133"/>
    <property type="match status" value="1"/>
</dbReference>
<keyword evidence="2" id="KW-0813">Transport</keyword>
<dbReference type="EMBL" id="LUGG01000004">
    <property type="protein sequence ID" value="OBZ75079.1"/>
    <property type="molecule type" value="Genomic_DNA"/>
</dbReference>
<dbReference type="Proteomes" id="UP000092993">
    <property type="component" value="Unassembled WGS sequence"/>
</dbReference>
<evidence type="ECO:0000256" key="1">
    <source>
        <dbReference type="ARBA" id="ARBA00004259"/>
    </source>
</evidence>
<dbReference type="PANTHER" id="PTHR13405:SF11">
    <property type="entry name" value="NUCLEAR PORE COMPLEX PROTEIN NUP133"/>
    <property type="match status" value="1"/>
</dbReference>
<sequence length="414" mass="47564">MAEDPSSRQEKLQVEDRFRQLRPEVLETLRRNNFADYAFKLAEEYRDFRSLASLCHRDQVYPPDQNPNARRIQAYVDKFKEDFTTELYQWYIEHGELRTMFTQEQDGYMDSFFAEHPNPAISWIHDLGRGRYGLASQALLSEAEHATELTTKHLMLSIGKLSHLAQLPENSASIDQNVLDSFHDGLDFVSVHEALVEDLKSALAAVRARQSLDMQAETIARSKASNLTDRKGFTTIFKQLARQLLQGKALSAEDIADVLSLKDNTSHAEDYTTALQILARAENLPRARRQSAFRNVWRRIFVHDDWDKLRQTADVTDADLNERLRNTALYAALQATGLKRHVREGYILFPSEALEIPERAEIALRWPGLSPDEVDAIERDYERDSKMLADFALESIYQSLKQLVAEDEGWEDAS</sequence>
<feature type="domain" description="Nucleoporin Nup133/Nup155-like C-terminal" evidence="7">
    <location>
        <begin position="36"/>
        <end position="392"/>
    </location>
</feature>
<dbReference type="GO" id="GO:0000972">
    <property type="term" value="P:transcription-dependent tethering of RNA polymerase II gene DNA at nuclear periphery"/>
    <property type="evidence" value="ECO:0007669"/>
    <property type="project" value="TreeGrafter"/>
</dbReference>
<dbReference type="OrthoDB" id="103454at2759"/>
<accession>A0A1C7MF64</accession>
<evidence type="ECO:0000313" key="9">
    <source>
        <dbReference type="Proteomes" id="UP000092993"/>
    </source>
</evidence>
<dbReference type="GO" id="GO:0031080">
    <property type="term" value="C:nuclear pore outer ring"/>
    <property type="evidence" value="ECO:0007669"/>
    <property type="project" value="TreeGrafter"/>
</dbReference>
<dbReference type="Gene3D" id="1.25.40.700">
    <property type="match status" value="1"/>
</dbReference>
<comment type="subcellular location">
    <subcellularLocation>
        <location evidence="1">Nucleus envelope</location>
    </subcellularLocation>
</comment>
<evidence type="ECO:0000256" key="2">
    <source>
        <dbReference type="ARBA" id="ARBA00022448"/>
    </source>
</evidence>
<dbReference type="GO" id="GO:0016973">
    <property type="term" value="P:poly(A)+ mRNA export from nucleus"/>
    <property type="evidence" value="ECO:0007669"/>
    <property type="project" value="TreeGrafter"/>
</dbReference>
<comment type="caution">
    <text evidence="8">The sequence shown here is derived from an EMBL/GenBank/DDBJ whole genome shotgun (WGS) entry which is preliminary data.</text>
</comment>
<dbReference type="STRING" id="5627.A0A1C7MF64"/>
<dbReference type="Pfam" id="PF03177">
    <property type="entry name" value="Nucleoporin_C"/>
    <property type="match status" value="1"/>
</dbReference>
<gene>
    <name evidence="8" type="ORF">A0H81_04264</name>
</gene>
<dbReference type="InterPro" id="IPR007187">
    <property type="entry name" value="Nucleoporin_Nup133/Nup155_C"/>
</dbReference>
<proteinExistence type="predicted"/>
<evidence type="ECO:0000256" key="3">
    <source>
        <dbReference type="ARBA" id="ARBA00022816"/>
    </source>
</evidence>